<dbReference type="Gene3D" id="3.10.180.10">
    <property type="entry name" value="2,3-Dihydroxybiphenyl 1,2-Dioxygenase, domain 1"/>
    <property type="match status" value="1"/>
</dbReference>
<proteinExistence type="predicted"/>
<dbReference type="Proteomes" id="UP000007799">
    <property type="component" value="Unassembled WGS sequence"/>
</dbReference>
<protein>
    <recommendedName>
        <fullName evidence="3">VOC domain-containing protein</fullName>
    </recommendedName>
</protein>
<dbReference type="KEGG" id="sre:PTSG_08249"/>
<dbReference type="EMBL" id="GL832975">
    <property type="protein sequence ID" value="EGD76904.1"/>
    <property type="molecule type" value="Genomic_DNA"/>
</dbReference>
<evidence type="ECO:0000313" key="1">
    <source>
        <dbReference type="EMBL" id="EGD76904.1"/>
    </source>
</evidence>
<keyword evidence="2" id="KW-1185">Reference proteome</keyword>
<dbReference type="InParanoid" id="F2UIF5"/>
<gene>
    <name evidence="1" type="ORF">PTSG_08249</name>
</gene>
<reference evidence="1" key="1">
    <citation type="submission" date="2009-08" db="EMBL/GenBank/DDBJ databases">
        <title>Annotation of Salpingoeca rosetta.</title>
        <authorList>
            <consortium name="The Broad Institute Genome Sequencing Platform"/>
            <person name="Russ C."/>
            <person name="Cuomo C."/>
            <person name="Burger G."/>
            <person name="Gray M.W."/>
            <person name="Holland P.W.H."/>
            <person name="King N."/>
            <person name="Lang F.B.F."/>
            <person name="Roger A.J."/>
            <person name="Ruiz-Trillo I."/>
            <person name="Young S.K."/>
            <person name="Zeng Q."/>
            <person name="Gargeya S."/>
            <person name="Alvarado L."/>
            <person name="Berlin A."/>
            <person name="Chapman S.B."/>
            <person name="Chen Z."/>
            <person name="Freedman E."/>
            <person name="Gellesch M."/>
            <person name="Goldberg J."/>
            <person name="Griggs A."/>
            <person name="Gujja S."/>
            <person name="Heilman E."/>
            <person name="Heiman D."/>
            <person name="Howarth C."/>
            <person name="Mehta T."/>
            <person name="Neiman D."/>
            <person name="Pearson M."/>
            <person name="Roberts A."/>
            <person name="Saif S."/>
            <person name="Shea T."/>
            <person name="Shenoy N."/>
            <person name="Sisk P."/>
            <person name="Stolte C."/>
            <person name="Sykes S."/>
            <person name="White J."/>
            <person name="Yandava C."/>
            <person name="Haas B."/>
            <person name="Nusbaum C."/>
            <person name="Birren B."/>
        </authorList>
    </citation>
    <scope>NUCLEOTIDE SEQUENCE [LARGE SCALE GENOMIC DNA]</scope>
    <source>
        <strain evidence="1">ATCC 50818</strain>
    </source>
</reference>
<dbReference type="InterPro" id="IPR029068">
    <property type="entry name" value="Glyas_Bleomycin-R_OHBP_Dase"/>
</dbReference>
<evidence type="ECO:0000313" key="2">
    <source>
        <dbReference type="Proteomes" id="UP000007799"/>
    </source>
</evidence>
<name>F2UIF5_SALR5</name>
<sequence length="158" mass="17377">MPGSKSSGAAVHVRCLDCVGIGTANLSATIAFLEQVLGMEHKFKDSLHFGRDPAYVVAPGNNSAVALCPSSSRDLKFIAFRVSEQGFERARNVLRQKQIEFRVKDIGLRRALYFRDPINGYDMMNLLLSAVVFLFDCSHHPLAHSCHPPALFLISDGS</sequence>
<dbReference type="AlphaFoldDB" id="F2UIF5"/>
<organism evidence="2">
    <name type="scientific">Salpingoeca rosetta (strain ATCC 50818 / BSB-021)</name>
    <dbReference type="NCBI Taxonomy" id="946362"/>
    <lineage>
        <taxon>Eukaryota</taxon>
        <taxon>Choanoflagellata</taxon>
        <taxon>Craspedida</taxon>
        <taxon>Salpingoecidae</taxon>
        <taxon>Salpingoeca</taxon>
    </lineage>
</organism>
<accession>F2UIF5</accession>
<dbReference type="CDD" id="cd06587">
    <property type="entry name" value="VOC"/>
    <property type="match status" value="1"/>
</dbReference>
<dbReference type="OMA" id="INGYQIW"/>
<dbReference type="SUPFAM" id="SSF54593">
    <property type="entry name" value="Glyoxalase/Bleomycin resistance protein/Dihydroxybiphenyl dioxygenase"/>
    <property type="match status" value="1"/>
</dbReference>
<dbReference type="GeneID" id="16071836"/>
<dbReference type="RefSeq" id="XP_004991275.1">
    <property type="nucleotide sequence ID" value="XM_004991218.1"/>
</dbReference>
<evidence type="ECO:0008006" key="3">
    <source>
        <dbReference type="Google" id="ProtNLM"/>
    </source>
</evidence>